<proteinExistence type="predicted"/>
<organism evidence="1 2">
    <name type="scientific">Microbacterium stercoris</name>
    <dbReference type="NCBI Taxonomy" id="2820289"/>
    <lineage>
        <taxon>Bacteria</taxon>
        <taxon>Bacillati</taxon>
        <taxon>Actinomycetota</taxon>
        <taxon>Actinomycetes</taxon>
        <taxon>Micrococcales</taxon>
        <taxon>Microbacteriaceae</taxon>
        <taxon>Microbacterium</taxon>
    </lineage>
</organism>
<dbReference type="SUPFAM" id="SSF102405">
    <property type="entry name" value="MCP/YpsA-like"/>
    <property type="match status" value="1"/>
</dbReference>
<dbReference type="EMBL" id="JAGFOA010000006">
    <property type="protein sequence ID" value="MBO3664673.1"/>
    <property type="molecule type" value="Genomic_DNA"/>
</dbReference>
<dbReference type="Gene3D" id="3.40.50.450">
    <property type="match status" value="1"/>
</dbReference>
<dbReference type="InterPro" id="IPR052341">
    <property type="entry name" value="LOG_family_nucleotidases"/>
</dbReference>
<comment type="caution">
    <text evidence="1">The sequence shown here is derived from an EMBL/GenBank/DDBJ whole genome shotgun (WGS) entry which is preliminary data.</text>
</comment>
<reference evidence="1" key="1">
    <citation type="submission" date="2021-03" db="EMBL/GenBank/DDBJ databases">
        <title>Microbacterium sp. nov., a novel actinobacterium isolated from cow dung.</title>
        <authorList>
            <person name="Zhang L."/>
        </authorList>
    </citation>
    <scope>NUCLEOTIDE SEQUENCE</scope>
    <source>
        <strain evidence="1">NEAU-LLB</strain>
    </source>
</reference>
<dbReference type="RefSeq" id="WP_208504537.1">
    <property type="nucleotide sequence ID" value="NZ_JAGFOA010000006.1"/>
</dbReference>
<sequence>MTHRAGRIITIESTAELDRRLARGARHLRGWRLVGLDLRGRADELDALDTSRTTFAGCTFAPGDADLHAARGALVLPEVDAAPIDPHRDTLYTADELYDERDYRRALDGRAFAWSQRAERDAILARALHDDGIDQALTDWTATRRLVGVMGGHAMRRGDADFAGAARLGRALGSTFTVATGGGPGAMEAANLGARFAGAEQAVLDRALDVLAVAPSYRPSVDAWVASAREVLAELHDVPSVDTLGVPTWHYGHEPPNLFATAIAKYFRNALREAILLQVCGSGIVFLPGAGGTVQEIFQDACENYYAAEDAIAPMVLVDVKHWTEDLPAWPLLQALAAGRPMEGHIHLVDSVDEAAALILEGAA</sequence>
<dbReference type="PANTHER" id="PTHR43393:SF3">
    <property type="entry name" value="LYSINE DECARBOXYLASE-LIKE PROTEIN"/>
    <property type="match status" value="1"/>
</dbReference>
<dbReference type="Proteomes" id="UP000680132">
    <property type="component" value="Unassembled WGS sequence"/>
</dbReference>
<evidence type="ECO:0000313" key="2">
    <source>
        <dbReference type="Proteomes" id="UP000680132"/>
    </source>
</evidence>
<keyword evidence="2" id="KW-1185">Reference proteome</keyword>
<protein>
    <submittedName>
        <fullName evidence="1">Rossmann fold nucleotide-binding protein</fullName>
    </submittedName>
</protein>
<gene>
    <name evidence="1" type="ORF">J5V96_14335</name>
</gene>
<name>A0A939QT32_9MICO</name>
<accession>A0A939QT32</accession>
<dbReference type="PANTHER" id="PTHR43393">
    <property type="entry name" value="CYTOKININ RIBOSIDE 5'-MONOPHOSPHATE PHOSPHORIBOHYDROLASE"/>
    <property type="match status" value="1"/>
</dbReference>
<dbReference type="AlphaFoldDB" id="A0A939QT32"/>
<dbReference type="GO" id="GO:0005829">
    <property type="term" value="C:cytosol"/>
    <property type="evidence" value="ECO:0007669"/>
    <property type="project" value="TreeGrafter"/>
</dbReference>
<evidence type="ECO:0000313" key="1">
    <source>
        <dbReference type="EMBL" id="MBO3664673.1"/>
    </source>
</evidence>